<dbReference type="InterPro" id="IPR041696">
    <property type="entry name" value="PKD_3"/>
</dbReference>
<protein>
    <recommendedName>
        <fullName evidence="2">Bacteroidetes PKD-like domain-containing protein</fullName>
    </recommendedName>
</protein>
<organism evidence="3 4">
    <name type="scientific">Hoylesella loescheii DSM 19665 = JCM 12249 = ATCC 15930</name>
    <dbReference type="NCBI Taxonomy" id="1122985"/>
    <lineage>
        <taxon>Bacteria</taxon>
        <taxon>Pseudomonadati</taxon>
        <taxon>Bacteroidota</taxon>
        <taxon>Bacteroidia</taxon>
        <taxon>Bacteroidales</taxon>
        <taxon>Prevotellaceae</taxon>
        <taxon>Hoylesella</taxon>
    </lineage>
</organism>
<dbReference type="Pfam" id="PF16820">
    <property type="entry name" value="PKD_3"/>
    <property type="match status" value="1"/>
</dbReference>
<evidence type="ECO:0000313" key="4">
    <source>
        <dbReference type="Proteomes" id="UP000027442"/>
    </source>
</evidence>
<dbReference type="InterPro" id="IPR011047">
    <property type="entry name" value="Quinoprotein_ADH-like_sf"/>
</dbReference>
<dbReference type="HOGENOM" id="CLU_570910_0_0_10"/>
<comment type="caution">
    <text evidence="3">The sequence shown here is derived from an EMBL/GenBank/DDBJ whole genome shotgun (WGS) entry which is preliminary data.</text>
</comment>
<dbReference type="RefSeq" id="WP_018968052.1">
    <property type="nucleotide sequence ID" value="NZ_KB899220.1"/>
</dbReference>
<name>A0A069QSM5_HOYLO</name>
<feature type="chain" id="PRO_5001665610" description="Bacteroidetes PKD-like domain-containing protein" evidence="1">
    <location>
        <begin position="25"/>
        <end position="480"/>
    </location>
</feature>
<reference evidence="3 4" key="1">
    <citation type="submission" date="2013-08" db="EMBL/GenBank/DDBJ databases">
        <authorList>
            <person name="Weinstock G."/>
            <person name="Sodergren E."/>
            <person name="Wylie T."/>
            <person name="Fulton L."/>
            <person name="Fulton R."/>
            <person name="Fronick C."/>
            <person name="O'Laughlin M."/>
            <person name="Godfrey J."/>
            <person name="Miner T."/>
            <person name="Herter B."/>
            <person name="Appelbaum E."/>
            <person name="Cordes M."/>
            <person name="Lek S."/>
            <person name="Wollam A."/>
            <person name="Pepin K.H."/>
            <person name="Palsikar V.B."/>
            <person name="Mitreva M."/>
            <person name="Wilson R.K."/>
        </authorList>
    </citation>
    <scope>NUCLEOTIDE SEQUENCE [LARGE SCALE GENOMIC DNA]</scope>
    <source>
        <strain evidence="3 4">ATCC 15930</strain>
    </source>
</reference>
<evidence type="ECO:0000256" key="1">
    <source>
        <dbReference type="SAM" id="SignalP"/>
    </source>
</evidence>
<dbReference type="EMBL" id="JNGW01000043">
    <property type="protein sequence ID" value="KDR52856.1"/>
    <property type="molecule type" value="Genomic_DNA"/>
</dbReference>
<keyword evidence="4" id="KW-1185">Reference proteome</keyword>
<dbReference type="AlphaFoldDB" id="A0A069QSM5"/>
<dbReference type="Proteomes" id="UP000027442">
    <property type="component" value="Unassembled WGS sequence"/>
</dbReference>
<accession>A0A069QSM5</accession>
<gene>
    <name evidence="3" type="ORF">HMPREF1991_01090</name>
</gene>
<keyword evidence="1" id="KW-0732">Signal</keyword>
<feature type="domain" description="Bacteroidetes PKD-like" evidence="2">
    <location>
        <begin position="54"/>
        <end position="106"/>
    </location>
</feature>
<sequence length="480" mass="53183">MMIKKYLLHVLVLSVAVLSLQSCITDDSTSPSGNSSKLSLSQDLQQKYTLDRWDTLKIAPKVVQTNAQKNVSYAWEINKRVVSTDAQLNYVCEEFGVFPCRLKVSNGDNIQLYEFELNVQYSYVEGLYILASHGGRTIVSYLPEPQSSKSFDLDVLQKNNPNADFTSVPKGIDYALARDNKTPLVYVAVGNPSTIYELDGNLMTTRFKTTATGNISYLKRSAQTYPKSMLTMVDHVPYRLTLSETSLFDLGKYIKDSLKTEKISLADAATAWKQQDLRYIQGYVLFDNAEGRLVPQKVQATGNVPAQLLKGTFSGDSLIGMGSVDSERNIVLMTWNKAASKFRCYYVSPGYYPSNKTKVEVATLKHAADVPASAGLTKNSVVRVSPEKNLVYYATGNKLYAYNVLSNGHFPTSALSTFGDSGETIVDMLITEGSDKLFVATNAASGSLVGSIYCFDLNENKLLWEKKNITGTIKNITYRQ</sequence>
<feature type="signal peptide" evidence="1">
    <location>
        <begin position="1"/>
        <end position="24"/>
    </location>
</feature>
<dbReference type="PROSITE" id="PS51257">
    <property type="entry name" value="PROKAR_LIPOPROTEIN"/>
    <property type="match status" value="1"/>
</dbReference>
<dbReference type="SUPFAM" id="SSF50998">
    <property type="entry name" value="Quinoprotein alcohol dehydrogenase-like"/>
    <property type="match status" value="1"/>
</dbReference>
<dbReference type="eggNOG" id="ENOG5032U37">
    <property type="taxonomic scope" value="Bacteria"/>
</dbReference>
<proteinExistence type="predicted"/>
<evidence type="ECO:0000259" key="2">
    <source>
        <dbReference type="Pfam" id="PF16820"/>
    </source>
</evidence>
<dbReference type="PATRIC" id="fig|1122985.7.peg.1131"/>
<evidence type="ECO:0000313" key="3">
    <source>
        <dbReference type="EMBL" id="KDR52856.1"/>
    </source>
</evidence>